<name>A0ABS0AYE7_9BACT</name>
<sequence>MGIKNEKRLLSPLFCDCSICPWGAHGFWHLIGRGDRSKFGGKHPPCSYQAADLWLSRGYFCSSHLSLRIPENFSPFPLPFLWTDSPSHPRFCTGDWPPIKWGPPVDLFWLDLFSTLRVYEGNCPPLLYSPISERREDDLEAVLPHCGADCSSPLPYPHRT</sequence>
<comment type="caution">
    <text evidence="1">The sequence shown here is derived from an EMBL/GenBank/DDBJ whole genome shotgun (WGS) entry which is preliminary data.</text>
</comment>
<keyword evidence="2" id="KW-1185">Reference proteome</keyword>
<gene>
    <name evidence="1" type="ORF">NEPTK9_000001</name>
</gene>
<dbReference type="Proteomes" id="UP001194714">
    <property type="component" value="Unassembled WGS sequence"/>
</dbReference>
<accession>A0ABS0AYE7</accession>
<reference evidence="1 2" key="1">
    <citation type="submission" date="2020-01" db="EMBL/GenBank/DDBJ databases">
        <title>Draft genome sequence of Cand. Neptunochlamydia vexilliferae K9.</title>
        <authorList>
            <person name="Schulz F."/>
            <person name="Koestlbacher S."/>
            <person name="Wascher F."/>
            <person name="Pizzetti I."/>
            <person name="Horn M."/>
        </authorList>
    </citation>
    <scope>NUCLEOTIDE SEQUENCE [LARGE SCALE GENOMIC DNA]</scope>
    <source>
        <strain evidence="1 2">K9</strain>
    </source>
</reference>
<protein>
    <submittedName>
        <fullName evidence="1">Uncharacterized protein</fullName>
    </submittedName>
</protein>
<organism evidence="1 2">
    <name type="scientific">Candidatus Neptunichlamydia vexilliferae</name>
    <dbReference type="NCBI Taxonomy" id="1651774"/>
    <lineage>
        <taxon>Bacteria</taxon>
        <taxon>Pseudomonadati</taxon>
        <taxon>Chlamydiota</taxon>
        <taxon>Chlamydiia</taxon>
        <taxon>Parachlamydiales</taxon>
        <taxon>Simkaniaceae</taxon>
        <taxon>Candidatus Neptunichlamydia</taxon>
    </lineage>
</organism>
<evidence type="ECO:0000313" key="2">
    <source>
        <dbReference type="Proteomes" id="UP001194714"/>
    </source>
</evidence>
<dbReference type="EMBL" id="JAAEJV010000001">
    <property type="protein sequence ID" value="MBF5058506.1"/>
    <property type="molecule type" value="Genomic_DNA"/>
</dbReference>
<proteinExistence type="predicted"/>
<evidence type="ECO:0000313" key="1">
    <source>
        <dbReference type="EMBL" id="MBF5058506.1"/>
    </source>
</evidence>